<dbReference type="EMBL" id="CANHGI010000005">
    <property type="protein sequence ID" value="CAI5453719.1"/>
    <property type="molecule type" value="Genomic_DNA"/>
</dbReference>
<sequence length="110" mass="13050">MKTTLSEFIDYEKSPCFIRICGIDVNNIVEMYYLRRIRLLEDLGNTNIQPTSIRHLHSSKANRTDAMSKYGSLVIVKNRHVSTYHKLKLHKNSKNKKLPIWRSHILQNYY</sequence>
<gene>
    <name evidence="1" type="ORF">CAMP_LOCUS16356</name>
</gene>
<comment type="caution">
    <text evidence="1">The sequence shown here is derived from an EMBL/GenBank/DDBJ whole genome shotgun (WGS) entry which is preliminary data.</text>
</comment>
<protein>
    <submittedName>
        <fullName evidence="1">Uncharacterized protein</fullName>
    </submittedName>
</protein>
<reference evidence="1" key="1">
    <citation type="submission" date="2022-11" db="EMBL/GenBank/DDBJ databases">
        <authorList>
            <person name="Kikuchi T."/>
        </authorList>
    </citation>
    <scope>NUCLEOTIDE SEQUENCE</scope>
    <source>
        <strain evidence="1">PS1010</strain>
    </source>
</reference>
<name>A0A9P1J0X2_9PELO</name>
<accession>A0A9P1J0X2</accession>
<evidence type="ECO:0000313" key="2">
    <source>
        <dbReference type="Proteomes" id="UP001152747"/>
    </source>
</evidence>
<proteinExistence type="predicted"/>
<evidence type="ECO:0000313" key="1">
    <source>
        <dbReference type="EMBL" id="CAI5453719.1"/>
    </source>
</evidence>
<dbReference type="AlphaFoldDB" id="A0A9P1J0X2"/>
<keyword evidence="2" id="KW-1185">Reference proteome</keyword>
<dbReference type="Proteomes" id="UP001152747">
    <property type="component" value="Unassembled WGS sequence"/>
</dbReference>
<organism evidence="1 2">
    <name type="scientific">Caenorhabditis angaria</name>
    <dbReference type="NCBI Taxonomy" id="860376"/>
    <lineage>
        <taxon>Eukaryota</taxon>
        <taxon>Metazoa</taxon>
        <taxon>Ecdysozoa</taxon>
        <taxon>Nematoda</taxon>
        <taxon>Chromadorea</taxon>
        <taxon>Rhabditida</taxon>
        <taxon>Rhabditina</taxon>
        <taxon>Rhabditomorpha</taxon>
        <taxon>Rhabditoidea</taxon>
        <taxon>Rhabditidae</taxon>
        <taxon>Peloderinae</taxon>
        <taxon>Caenorhabditis</taxon>
    </lineage>
</organism>